<reference evidence="3" key="1">
    <citation type="submission" date="2013-06" db="EMBL/GenBank/DDBJ databases">
        <authorList>
            <person name="Zhao Q."/>
        </authorList>
    </citation>
    <scope>NUCLEOTIDE SEQUENCE</scope>
    <source>
        <strain evidence="3">cv. W1943</strain>
    </source>
</reference>
<evidence type="ECO:0000313" key="2">
    <source>
        <dbReference type="EnsemblPlants" id="ORUFI04G19010.1"/>
    </source>
</evidence>
<protein>
    <submittedName>
        <fullName evidence="2">Uncharacterized protein</fullName>
    </submittedName>
</protein>
<dbReference type="EnsemblPlants" id="ORUFI04G19010.1">
    <property type="protein sequence ID" value="ORUFI04G19010.1"/>
    <property type="gene ID" value="ORUFI04G19010"/>
</dbReference>
<proteinExistence type="predicted"/>
<dbReference type="Proteomes" id="UP000008022">
    <property type="component" value="Unassembled WGS sequence"/>
</dbReference>
<evidence type="ECO:0000313" key="3">
    <source>
        <dbReference type="Proteomes" id="UP000008022"/>
    </source>
</evidence>
<name>A0A0E0PB39_ORYRU</name>
<dbReference type="AlphaFoldDB" id="A0A0E0PB39"/>
<evidence type="ECO:0000256" key="1">
    <source>
        <dbReference type="SAM" id="MobiDB-lite"/>
    </source>
</evidence>
<dbReference type="HOGENOM" id="CLU_1484328_0_0_1"/>
<dbReference type="Gramene" id="ORUFI04G19010.1">
    <property type="protein sequence ID" value="ORUFI04G19010.1"/>
    <property type="gene ID" value="ORUFI04G19010"/>
</dbReference>
<keyword evidence="3" id="KW-1185">Reference proteome</keyword>
<accession>A0A0E0PB39</accession>
<reference evidence="2" key="2">
    <citation type="submission" date="2015-06" db="UniProtKB">
        <authorList>
            <consortium name="EnsemblPlants"/>
        </authorList>
    </citation>
    <scope>IDENTIFICATION</scope>
</reference>
<feature type="region of interest" description="Disordered" evidence="1">
    <location>
        <begin position="32"/>
        <end position="57"/>
    </location>
</feature>
<sequence length="182" mass="20856">MGLMWVSQRSTVSFGRILRQFLRPYAHEQKLHTTKMGASSSRQVQSRHGRGGAGGARPEERCYAYARKIRLLARVRVTTKGKGKWEVVEPITRRREAHETNAAAAAAAVQGCVWWLRSNATRGWVGERMKNVTHKQAAHKQNHSQMHQQIRCKHFSTKPNDREHVKQNMSTKIFTANFPSRN</sequence>
<organism evidence="2 3">
    <name type="scientific">Oryza rufipogon</name>
    <name type="common">Brownbeard rice</name>
    <name type="synonym">Asian wild rice</name>
    <dbReference type="NCBI Taxonomy" id="4529"/>
    <lineage>
        <taxon>Eukaryota</taxon>
        <taxon>Viridiplantae</taxon>
        <taxon>Streptophyta</taxon>
        <taxon>Embryophyta</taxon>
        <taxon>Tracheophyta</taxon>
        <taxon>Spermatophyta</taxon>
        <taxon>Magnoliopsida</taxon>
        <taxon>Liliopsida</taxon>
        <taxon>Poales</taxon>
        <taxon>Poaceae</taxon>
        <taxon>BOP clade</taxon>
        <taxon>Oryzoideae</taxon>
        <taxon>Oryzeae</taxon>
        <taxon>Oryzinae</taxon>
        <taxon>Oryza</taxon>
    </lineage>
</organism>